<keyword evidence="3" id="KW-0813">Transport</keyword>
<feature type="signal peptide" evidence="12">
    <location>
        <begin position="1"/>
        <end position="22"/>
    </location>
</feature>
<dbReference type="GO" id="GO:0009279">
    <property type="term" value="C:cell outer membrane"/>
    <property type="evidence" value="ECO:0007669"/>
    <property type="project" value="UniProtKB-SubCell"/>
</dbReference>
<dbReference type="SUPFAM" id="SSF56935">
    <property type="entry name" value="Porins"/>
    <property type="match status" value="1"/>
</dbReference>
<comment type="subunit">
    <text evidence="2">Homotrimer.</text>
</comment>
<dbReference type="EMBL" id="QYYH01000071">
    <property type="protein sequence ID" value="RJY12972.1"/>
    <property type="molecule type" value="Genomic_DNA"/>
</dbReference>
<evidence type="ECO:0000256" key="4">
    <source>
        <dbReference type="ARBA" id="ARBA00022452"/>
    </source>
</evidence>
<feature type="chain" id="PRO_5017282147" evidence="12">
    <location>
        <begin position="23"/>
        <end position="374"/>
    </location>
</feature>
<keyword evidence="10" id="KW-0998">Cell outer membrane</keyword>
<feature type="coiled-coil region" evidence="11">
    <location>
        <begin position="20"/>
        <end position="47"/>
    </location>
</feature>
<keyword evidence="6 12" id="KW-0732">Signal</keyword>
<evidence type="ECO:0000256" key="11">
    <source>
        <dbReference type="SAM" id="Coils"/>
    </source>
</evidence>
<dbReference type="Proteomes" id="UP000273022">
    <property type="component" value="Unassembled WGS sequence"/>
</dbReference>
<feature type="domain" description="Porin" evidence="13">
    <location>
        <begin position="12"/>
        <end position="353"/>
    </location>
</feature>
<dbReference type="CDD" id="cd00342">
    <property type="entry name" value="gram_neg_porins"/>
    <property type="match status" value="1"/>
</dbReference>
<dbReference type="OrthoDB" id="784582at2"/>
<keyword evidence="7" id="KW-0406">Ion transport</keyword>
<evidence type="ECO:0000256" key="8">
    <source>
        <dbReference type="ARBA" id="ARBA00023114"/>
    </source>
</evidence>
<dbReference type="InterPro" id="IPR050298">
    <property type="entry name" value="Gram-neg_bact_OMP"/>
</dbReference>
<organism evidence="14 15">
    <name type="scientific">Parashewanella spongiae</name>
    <dbReference type="NCBI Taxonomy" id="342950"/>
    <lineage>
        <taxon>Bacteria</taxon>
        <taxon>Pseudomonadati</taxon>
        <taxon>Pseudomonadota</taxon>
        <taxon>Gammaproteobacteria</taxon>
        <taxon>Alteromonadales</taxon>
        <taxon>Shewanellaceae</taxon>
        <taxon>Parashewanella</taxon>
    </lineage>
</organism>
<evidence type="ECO:0000256" key="7">
    <source>
        <dbReference type="ARBA" id="ARBA00023065"/>
    </source>
</evidence>
<dbReference type="AlphaFoldDB" id="A0A3A6TCZ1"/>
<dbReference type="GO" id="GO:0046930">
    <property type="term" value="C:pore complex"/>
    <property type="evidence" value="ECO:0007669"/>
    <property type="project" value="UniProtKB-KW"/>
</dbReference>
<evidence type="ECO:0000256" key="2">
    <source>
        <dbReference type="ARBA" id="ARBA00011233"/>
    </source>
</evidence>
<comment type="caution">
    <text evidence="14">The sequence shown here is derived from an EMBL/GenBank/DDBJ whole genome shotgun (WGS) entry which is preliminary data.</text>
</comment>
<gene>
    <name evidence="14" type="ORF">D5R81_12040</name>
</gene>
<evidence type="ECO:0000259" key="13">
    <source>
        <dbReference type="Pfam" id="PF13609"/>
    </source>
</evidence>
<reference evidence="14 15" key="1">
    <citation type="submission" date="2018-09" db="EMBL/GenBank/DDBJ databases">
        <title>Phylogeny of the Shewanellaceae, and recommendation for two new genera, Pseudoshewanella and Parashewanella.</title>
        <authorList>
            <person name="Wang G."/>
        </authorList>
    </citation>
    <scope>NUCLEOTIDE SEQUENCE [LARGE SCALE GENOMIC DNA]</scope>
    <source>
        <strain evidence="14 15">KCTC 22492</strain>
    </source>
</reference>
<evidence type="ECO:0000313" key="15">
    <source>
        <dbReference type="Proteomes" id="UP000273022"/>
    </source>
</evidence>
<proteinExistence type="predicted"/>
<dbReference type="PANTHER" id="PTHR34501:SF9">
    <property type="entry name" value="MAJOR OUTER MEMBRANE PROTEIN P.IA"/>
    <property type="match status" value="1"/>
</dbReference>
<accession>A0A3A6TCZ1</accession>
<evidence type="ECO:0000256" key="3">
    <source>
        <dbReference type="ARBA" id="ARBA00022448"/>
    </source>
</evidence>
<keyword evidence="5" id="KW-0812">Transmembrane</keyword>
<keyword evidence="8" id="KW-0626">Porin</keyword>
<dbReference type="RefSeq" id="WP_121853884.1">
    <property type="nucleotide sequence ID" value="NZ_CP037952.1"/>
</dbReference>
<dbReference type="PANTHER" id="PTHR34501">
    <property type="entry name" value="PROTEIN YDDL-RELATED"/>
    <property type="match status" value="1"/>
</dbReference>
<comment type="subcellular location">
    <subcellularLocation>
        <location evidence="1">Cell outer membrane</location>
        <topology evidence="1">Multi-pass membrane protein</topology>
    </subcellularLocation>
</comment>
<protein>
    <submittedName>
        <fullName evidence="14">Porin</fullName>
    </submittedName>
</protein>
<evidence type="ECO:0000256" key="9">
    <source>
        <dbReference type="ARBA" id="ARBA00023136"/>
    </source>
</evidence>
<evidence type="ECO:0000256" key="5">
    <source>
        <dbReference type="ARBA" id="ARBA00022692"/>
    </source>
</evidence>
<name>A0A3A6TCZ1_9GAMM</name>
<dbReference type="InterPro" id="IPR033900">
    <property type="entry name" value="Gram_neg_porin_domain"/>
</dbReference>
<evidence type="ECO:0000256" key="12">
    <source>
        <dbReference type="SAM" id="SignalP"/>
    </source>
</evidence>
<dbReference type="GO" id="GO:0006811">
    <property type="term" value="P:monoatomic ion transport"/>
    <property type="evidence" value="ECO:0007669"/>
    <property type="project" value="UniProtKB-KW"/>
</dbReference>
<keyword evidence="15" id="KW-1185">Reference proteome</keyword>
<evidence type="ECO:0000313" key="14">
    <source>
        <dbReference type="EMBL" id="RJY12972.1"/>
    </source>
</evidence>
<evidence type="ECO:0000256" key="1">
    <source>
        <dbReference type="ARBA" id="ARBA00004571"/>
    </source>
</evidence>
<evidence type="ECO:0000256" key="6">
    <source>
        <dbReference type="ARBA" id="ARBA00022729"/>
    </source>
</evidence>
<dbReference type="InterPro" id="IPR023614">
    <property type="entry name" value="Porin_dom_sf"/>
</dbReference>
<keyword evidence="11" id="KW-0175">Coiled coil</keyword>
<keyword evidence="4" id="KW-1134">Transmembrane beta strand</keyword>
<dbReference type="GO" id="GO:0015288">
    <property type="term" value="F:porin activity"/>
    <property type="evidence" value="ECO:0007669"/>
    <property type="project" value="UniProtKB-KW"/>
</dbReference>
<sequence length="374" mass="41264">MSYQKFKLALLPLALTASMANAADVSKEELQQQLNQIQSRLAELELAKPATDSKTVKAVQETKHSLNFYGTLRPTFGVTSTDEGSKTDVGDALSRIGIATEHKLKNGLTAFAKSEFKVNIQANGDFGEARKAYVGVKGDFGRFAIGKQASTQYNMIADPVDIFNRASTPLAYDSASPFRVNNLVTYRKQFGDVKFTVDAQFDGSDGDAASDLFNTGVQYSANGLKAAVAYYTRERGADDESTIGFSVAKSFGDLYLATSYQDRTVDLADENVRQEVRGDQTLTTFELAGSTIDVVAAYKINDTYKAKFGVSMFEDGDVNGLSGDYEAYNATLEYHASSDFYMFAEYQRNDFDNRLDENQFNIGLRYNFDVGFKF</sequence>
<dbReference type="Pfam" id="PF13609">
    <property type="entry name" value="Porin_4"/>
    <property type="match status" value="1"/>
</dbReference>
<keyword evidence="9" id="KW-0472">Membrane</keyword>
<dbReference type="Gene3D" id="2.40.160.10">
    <property type="entry name" value="Porin"/>
    <property type="match status" value="1"/>
</dbReference>
<evidence type="ECO:0000256" key="10">
    <source>
        <dbReference type="ARBA" id="ARBA00023237"/>
    </source>
</evidence>